<dbReference type="AlphaFoldDB" id="A0A8S1IZG8"/>
<name>A0A8S1IZG8_9CHLO</name>
<evidence type="ECO:0000313" key="2">
    <source>
        <dbReference type="EMBL" id="CAD7699151.1"/>
    </source>
</evidence>
<dbReference type="EMBL" id="CAJHUC010000960">
    <property type="protein sequence ID" value="CAD7699151.1"/>
    <property type="molecule type" value="Genomic_DNA"/>
</dbReference>
<reference evidence="2" key="1">
    <citation type="submission" date="2020-12" db="EMBL/GenBank/DDBJ databases">
        <authorList>
            <person name="Iha C."/>
        </authorList>
    </citation>
    <scope>NUCLEOTIDE SEQUENCE</scope>
</reference>
<feature type="non-terminal residue" evidence="2">
    <location>
        <position position="181"/>
    </location>
</feature>
<dbReference type="Proteomes" id="UP000708148">
    <property type="component" value="Unassembled WGS sequence"/>
</dbReference>
<protein>
    <submittedName>
        <fullName evidence="2">Uncharacterized protein</fullName>
    </submittedName>
</protein>
<evidence type="ECO:0000256" key="1">
    <source>
        <dbReference type="SAM" id="MobiDB-lite"/>
    </source>
</evidence>
<dbReference type="OrthoDB" id="120976at2759"/>
<sequence>MGGCWGSPGHHRKPPVVAATSAEGDGDQTWAQLALELLDRIWEAAERALWQGDAALGIDKGTDEDFREELCEGRIYESLARKARIERIREARHLQGSWPLEAAKAIDKSMYKDFQWRLCEAKRFIGAAHLVNSHWSGWATRKICELRPECVSLCEVVDVIENRLVSVKRLNLCYCAGVDDE</sequence>
<feature type="region of interest" description="Disordered" evidence="1">
    <location>
        <begin position="1"/>
        <end position="24"/>
    </location>
</feature>
<proteinExistence type="predicted"/>
<organism evidence="2 3">
    <name type="scientific">Ostreobium quekettii</name>
    <dbReference type="NCBI Taxonomy" id="121088"/>
    <lineage>
        <taxon>Eukaryota</taxon>
        <taxon>Viridiplantae</taxon>
        <taxon>Chlorophyta</taxon>
        <taxon>core chlorophytes</taxon>
        <taxon>Ulvophyceae</taxon>
        <taxon>TCBD clade</taxon>
        <taxon>Bryopsidales</taxon>
        <taxon>Ostreobineae</taxon>
        <taxon>Ostreobiaceae</taxon>
        <taxon>Ostreobium</taxon>
    </lineage>
</organism>
<comment type="caution">
    <text evidence="2">The sequence shown here is derived from an EMBL/GenBank/DDBJ whole genome shotgun (WGS) entry which is preliminary data.</text>
</comment>
<keyword evidence="3" id="KW-1185">Reference proteome</keyword>
<evidence type="ECO:0000313" key="3">
    <source>
        <dbReference type="Proteomes" id="UP000708148"/>
    </source>
</evidence>
<accession>A0A8S1IZG8</accession>
<gene>
    <name evidence="2" type="ORF">OSTQU699_LOCUS4510</name>
</gene>